<evidence type="ECO:0000256" key="1">
    <source>
        <dbReference type="PROSITE-ProRule" id="PRU00339"/>
    </source>
</evidence>
<accession>A0A2K1PCT0</accession>
<dbReference type="Pfam" id="PF00534">
    <property type="entry name" value="Glycos_transf_1"/>
    <property type="match status" value="1"/>
</dbReference>
<evidence type="ECO:0000259" key="2">
    <source>
        <dbReference type="Pfam" id="PF00534"/>
    </source>
</evidence>
<dbReference type="PANTHER" id="PTHR12526">
    <property type="entry name" value="GLYCOSYLTRANSFERASE"/>
    <property type="match status" value="1"/>
</dbReference>
<dbReference type="GO" id="GO:0016757">
    <property type="term" value="F:glycosyltransferase activity"/>
    <property type="evidence" value="ECO:0007669"/>
    <property type="project" value="InterPro"/>
</dbReference>
<keyword evidence="3" id="KW-0808">Transferase</keyword>
<keyword evidence="4" id="KW-1185">Reference proteome</keyword>
<dbReference type="InterPro" id="IPR019734">
    <property type="entry name" value="TPR_rpt"/>
</dbReference>
<dbReference type="EMBL" id="AZRN01000010">
    <property type="protein sequence ID" value="PNS00477.1"/>
    <property type="molecule type" value="Genomic_DNA"/>
</dbReference>
<feature type="repeat" description="TPR" evidence="1">
    <location>
        <begin position="29"/>
        <end position="62"/>
    </location>
</feature>
<dbReference type="SUPFAM" id="SSF48452">
    <property type="entry name" value="TPR-like"/>
    <property type="match status" value="1"/>
</dbReference>
<dbReference type="AlphaFoldDB" id="A0A2K1PCT0"/>
<gene>
    <name evidence="3" type="ORF">X927_03190</name>
</gene>
<proteinExistence type="predicted"/>
<dbReference type="PROSITE" id="PS50005">
    <property type="entry name" value="TPR"/>
    <property type="match status" value="1"/>
</dbReference>
<evidence type="ECO:0000313" key="3">
    <source>
        <dbReference type="EMBL" id="PNS00477.1"/>
    </source>
</evidence>
<dbReference type="RefSeq" id="WP_103076641.1">
    <property type="nucleotide sequence ID" value="NZ_AZRN01000010.1"/>
</dbReference>
<name>A0A2K1PCT0_9BACT</name>
<dbReference type="SUPFAM" id="SSF53756">
    <property type="entry name" value="UDP-Glycosyltransferase/glycogen phosphorylase"/>
    <property type="match status" value="2"/>
</dbReference>
<dbReference type="Gene3D" id="1.25.40.10">
    <property type="entry name" value="Tetratricopeptide repeat domain"/>
    <property type="match status" value="1"/>
</dbReference>
<dbReference type="PANTHER" id="PTHR12526:SF630">
    <property type="entry name" value="GLYCOSYLTRANSFERASE"/>
    <property type="match status" value="1"/>
</dbReference>
<evidence type="ECO:0000313" key="4">
    <source>
        <dbReference type="Proteomes" id="UP000236604"/>
    </source>
</evidence>
<keyword evidence="1" id="KW-0802">TPR repeat</keyword>
<dbReference type="InterPro" id="IPR011990">
    <property type="entry name" value="TPR-like_helical_dom_sf"/>
</dbReference>
<reference evidence="3 4" key="1">
    <citation type="submission" date="2013-12" db="EMBL/GenBank/DDBJ databases">
        <title>Comparative genomics of Petrotoga isolates.</title>
        <authorList>
            <person name="Nesbo C.L."/>
            <person name="Charchuk R."/>
            <person name="Chow K."/>
        </authorList>
    </citation>
    <scope>NUCLEOTIDE SEQUENCE [LARGE SCALE GENOMIC DNA]</scope>
    <source>
        <strain evidence="3 4">DSM 14811</strain>
    </source>
</reference>
<protein>
    <submittedName>
        <fullName evidence="3">Glycosyl transferase family 1</fullName>
    </submittedName>
</protein>
<dbReference type="Gene3D" id="3.40.50.2000">
    <property type="entry name" value="Glycogen Phosphorylase B"/>
    <property type="match status" value="3"/>
</dbReference>
<feature type="domain" description="Glycosyl transferase family 1" evidence="2">
    <location>
        <begin position="277"/>
        <end position="433"/>
    </location>
</feature>
<dbReference type="InterPro" id="IPR001296">
    <property type="entry name" value="Glyco_trans_1"/>
</dbReference>
<organism evidence="3 4">
    <name type="scientific">Petrotoga mexicana DSM 14811</name>
    <dbReference type="NCBI Taxonomy" id="1122954"/>
    <lineage>
        <taxon>Bacteria</taxon>
        <taxon>Thermotogati</taxon>
        <taxon>Thermotogota</taxon>
        <taxon>Thermotogae</taxon>
        <taxon>Petrotogales</taxon>
        <taxon>Petrotogaceae</taxon>
        <taxon>Petrotoga</taxon>
    </lineage>
</organism>
<sequence length="810" mass="95924">MYEEIIELINKGEINKAQEQIEKISDDDPKKYNLKGLIHFNKKELEKAKEEFEKGLTINPIDSDLLFNYGYLLKEMNQESQAWRYLMRIHDKDWATYDLLGDIEFKNRSKLASLRFYLKAAQQTDNPQMKKKFLEIRNKIKKDTKIAFLCLPGLDNFLKDIVETFSLGYDVKLVVSTDANEITEAIKWADIVWLEWANELAIFATNKVPEIENKKVICRLHRYEAFTQFPEKINWRNIDRLIFVANSMKLTFHQLHLNIDLQSCKEEIVYNGVDLDKFKFSIHKPGYNLAVLAHINYRKNPETWIQIIGKLKDVDNRYKLHVGGDFQDSLYKEYFEYIKKEMKMEDNFILHGWISEVEKFLEDKNYIISTSIHESFGYNIAEAMARGIKPIIHNFDGAKTLWPNELIYNTIDEAVEKITEENYDSESYRRFIEDNYTLEKQIYEIEEILNTDDKDRVKVQTILLNAKEKDDNPSEIKANVSERSLRDEEKYENQYILEFYIYKELEKIEKKYKDSYIFLLNSHIGDIYATFSLLNAFKRKYNANKITVLIDKKFEFLVKMFPAIDNYVFIPAKYDNFITGYLGTIIGTRGPQIGKITIAHPKSIYRLARIYKLNFFDLFPLQLGLDINSSFELSTLYSCTNIKLKEHLDQMFIGKKIIYLFTQPRAMKLPKEFPEYLKKLLIMALESDYEFVFNELIDAKFFESFIPKDKMNKIHFLHVNLEDIIYVAEYFKNVVVFRNGIADLLTSAKVKMVVFYPAHYWIGAGYPIKMIDWWSLKKFKKRGQVLEMELINPDDAVYKTLDFFENKDMA</sequence>
<dbReference type="Proteomes" id="UP000236604">
    <property type="component" value="Unassembled WGS sequence"/>
</dbReference>
<comment type="caution">
    <text evidence="3">The sequence shown here is derived from an EMBL/GenBank/DDBJ whole genome shotgun (WGS) entry which is preliminary data.</text>
</comment>